<gene>
    <name evidence="1" type="ORF">G6M46_28935</name>
</gene>
<dbReference type="RefSeq" id="WP_158007513.1">
    <property type="nucleotide sequence ID" value="NZ_CP123839.1"/>
</dbReference>
<proteinExistence type="predicted"/>
<accession>A0AA44JBM5</accession>
<evidence type="ECO:0000313" key="1">
    <source>
        <dbReference type="EMBL" id="NTC32169.1"/>
    </source>
</evidence>
<protein>
    <submittedName>
        <fullName evidence="1">Uncharacterized protein</fullName>
    </submittedName>
</protein>
<evidence type="ECO:0000313" key="2">
    <source>
        <dbReference type="Proteomes" id="UP000702952"/>
    </source>
</evidence>
<name>A0AA44JBM5_AGRTU</name>
<comment type="caution">
    <text evidence="1">The sequence shown here is derived from an EMBL/GenBank/DDBJ whole genome shotgun (WGS) entry which is preliminary data.</text>
</comment>
<dbReference type="AlphaFoldDB" id="A0AA44JBM5"/>
<organism evidence="1 2">
    <name type="scientific">Agrobacterium tumefaciens</name>
    <dbReference type="NCBI Taxonomy" id="358"/>
    <lineage>
        <taxon>Bacteria</taxon>
        <taxon>Pseudomonadati</taxon>
        <taxon>Pseudomonadota</taxon>
        <taxon>Alphaproteobacteria</taxon>
        <taxon>Hyphomicrobiales</taxon>
        <taxon>Rhizobiaceae</taxon>
        <taxon>Rhizobium/Agrobacterium group</taxon>
        <taxon>Agrobacterium</taxon>
        <taxon>Agrobacterium tumefaciens complex</taxon>
    </lineage>
</organism>
<dbReference type="Proteomes" id="UP000702952">
    <property type="component" value="Unassembled WGS sequence"/>
</dbReference>
<sequence>MLRSFSLKPMVSARALVIAIVFAAIFVVPCVYDATSDEPSPLAGLLGAVSSI</sequence>
<reference evidence="1" key="1">
    <citation type="journal article" date="2020" name="Science">
        <title>Unexpected conservation and global transmission of agrobacterial virulence plasmids.</title>
        <authorList>
            <person name="Weisberg A.J."/>
            <person name="Davis E.W. 2nd"/>
            <person name="Tabima J."/>
            <person name="Belcher M.S."/>
            <person name="Miller M."/>
            <person name="Kuo C.H."/>
            <person name="Loper J.E."/>
            <person name="Grunwald N.J."/>
            <person name="Putnam M.L."/>
            <person name="Chang J.H."/>
        </authorList>
    </citation>
    <scope>NUCLEOTIDE SEQUENCE</scope>
    <source>
        <strain evidence="1">17-1853-1a</strain>
    </source>
</reference>
<dbReference type="EMBL" id="JAAMAY010000046">
    <property type="protein sequence ID" value="NTC32169.1"/>
    <property type="molecule type" value="Genomic_DNA"/>
</dbReference>